<feature type="transmembrane region" description="Helical" evidence="7">
    <location>
        <begin position="151"/>
        <end position="169"/>
    </location>
</feature>
<feature type="transmembrane region" description="Helical" evidence="7">
    <location>
        <begin position="270"/>
        <end position="286"/>
    </location>
</feature>
<comment type="caution">
    <text evidence="9">The sequence shown here is derived from an EMBL/GenBank/DDBJ whole genome shotgun (WGS) entry which is preliminary data.</text>
</comment>
<reference evidence="9 10" key="1">
    <citation type="submission" date="2019-03" db="EMBL/GenBank/DDBJ databases">
        <title>Genomic Encyclopedia of Type Strains, Phase IV (KMG-IV): sequencing the most valuable type-strain genomes for metagenomic binning, comparative biology and taxonomic classification.</title>
        <authorList>
            <person name="Goeker M."/>
        </authorList>
    </citation>
    <scope>NUCLEOTIDE SEQUENCE [LARGE SCALE GENOMIC DNA]</scope>
    <source>
        <strain evidence="9 10">DSM 29487</strain>
    </source>
</reference>
<evidence type="ECO:0000256" key="6">
    <source>
        <dbReference type="ARBA" id="ARBA00023136"/>
    </source>
</evidence>
<dbReference type="GO" id="GO:0005886">
    <property type="term" value="C:plasma membrane"/>
    <property type="evidence" value="ECO:0007669"/>
    <property type="project" value="UniProtKB-SubCell"/>
</dbReference>
<dbReference type="Proteomes" id="UP000295515">
    <property type="component" value="Unassembled WGS sequence"/>
</dbReference>
<keyword evidence="10" id="KW-1185">Reference proteome</keyword>
<evidence type="ECO:0000256" key="5">
    <source>
        <dbReference type="ARBA" id="ARBA00022989"/>
    </source>
</evidence>
<dbReference type="InterPro" id="IPR000620">
    <property type="entry name" value="EamA_dom"/>
</dbReference>
<evidence type="ECO:0000313" key="9">
    <source>
        <dbReference type="EMBL" id="TCV98422.1"/>
    </source>
</evidence>
<evidence type="ECO:0000256" key="2">
    <source>
        <dbReference type="ARBA" id="ARBA00007362"/>
    </source>
</evidence>
<organism evidence="9 10">
    <name type="scientific">Longibaculum muris</name>
    <dbReference type="NCBI Taxonomy" id="1796628"/>
    <lineage>
        <taxon>Bacteria</taxon>
        <taxon>Bacillati</taxon>
        <taxon>Bacillota</taxon>
        <taxon>Erysipelotrichia</taxon>
        <taxon>Erysipelotrichales</taxon>
        <taxon>Coprobacillaceae</taxon>
        <taxon>Longibaculum</taxon>
    </lineage>
</organism>
<dbReference type="Pfam" id="PF00892">
    <property type="entry name" value="EamA"/>
    <property type="match status" value="2"/>
</dbReference>
<feature type="transmembrane region" description="Helical" evidence="7">
    <location>
        <begin position="12"/>
        <end position="32"/>
    </location>
</feature>
<evidence type="ECO:0000256" key="7">
    <source>
        <dbReference type="SAM" id="Phobius"/>
    </source>
</evidence>
<dbReference type="EMBL" id="SMCQ01000013">
    <property type="protein sequence ID" value="TCV98422.1"/>
    <property type="molecule type" value="Genomic_DNA"/>
</dbReference>
<keyword evidence="5 7" id="KW-1133">Transmembrane helix</keyword>
<keyword evidence="3" id="KW-1003">Cell membrane</keyword>
<dbReference type="PANTHER" id="PTHR32322">
    <property type="entry name" value="INNER MEMBRANE TRANSPORTER"/>
    <property type="match status" value="1"/>
</dbReference>
<evidence type="ECO:0000256" key="3">
    <source>
        <dbReference type="ARBA" id="ARBA00022475"/>
    </source>
</evidence>
<feature type="transmembrane region" description="Helical" evidence="7">
    <location>
        <begin position="127"/>
        <end position="145"/>
    </location>
</feature>
<dbReference type="SUPFAM" id="SSF103481">
    <property type="entry name" value="Multidrug resistance efflux transporter EmrE"/>
    <property type="match status" value="2"/>
</dbReference>
<dbReference type="PANTHER" id="PTHR32322:SF18">
    <property type="entry name" value="S-ADENOSYLMETHIONINE_S-ADENOSYLHOMOCYSTEINE TRANSPORTER"/>
    <property type="match status" value="1"/>
</dbReference>
<feature type="transmembrane region" description="Helical" evidence="7">
    <location>
        <begin position="181"/>
        <end position="200"/>
    </location>
</feature>
<evidence type="ECO:0000256" key="4">
    <source>
        <dbReference type="ARBA" id="ARBA00022692"/>
    </source>
</evidence>
<protein>
    <submittedName>
        <fullName evidence="9">EamA domain-containing membrane protein RarD</fullName>
    </submittedName>
</protein>
<evidence type="ECO:0000259" key="8">
    <source>
        <dbReference type="Pfam" id="PF00892"/>
    </source>
</evidence>
<comment type="similarity">
    <text evidence="2">Belongs to the EamA transporter family.</text>
</comment>
<comment type="subcellular location">
    <subcellularLocation>
        <location evidence="1">Cell membrane</location>
        <topology evidence="1">Multi-pass membrane protein</topology>
    </subcellularLocation>
</comment>
<sequence>MHTILGDEMSIYIQLLLASFFWGSNVIVMKLLLKEIPFLLLASMRVFFSFMFIAIYMKFKKFDFHYEHKKKALFIGILAIYLNFFFTFLGMNEVKGIDNAFMNALSPMLTFLFSVLLLRQRGSLKEYIALFLTVFAFLLSIRFRIFSIKLGFWYLFLGMILYMLANVMIQKWHLHNSLTLTLYELLFGFLFLAIHCLWKGQFQYQALLKMPLFHWILFLIISGIGFAFIQVTYMQSIEKIGAFQTSFFLSLNPIVTYVESLIFLNEKFDWLHFIGFIILAIAIYLMKNHKEKGTTLSHNNE</sequence>
<accession>A0A4R3Z0P5</accession>
<keyword evidence="6 7" id="KW-0472">Membrane</keyword>
<gene>
    <name evidence="9" type="ORF">EDD60_11315</name>
</gene>
<dbReference type="InterPro" id="IPR050638">
    <property type="entry name" value="AA-Vitamin_Transporters"/>
</dbReference>
<dbReference type="InterPro" id="IPR037185">
    <property type="entry name" value="EmrE-like"/>
</dbReference>
<evidence type="ECO:0000256" key="1">
    <source>
        <dbReference type="ARBA" id="ARBA00004651"/>
    </source>
</evidence>
<feature type="transmembrane region" description="Helical" evidence="7">
    <location>
        <begin position="38"/>
        <end position="59"/>
    </location>
</feature>
<feature type="transmembrane region" description="Helical" evidence="7">
    <location>
        <begin position="71"/>
        <end position="89"/>
    </location>
</feature>
<feature type="transmembrane region" description="Helical" evidence="7">
    <location>
        <begin position="101"/>
        <end position="118"/>
    </location>
</feature>
<keyword evidence="4 7" id="KW-0812">Transmembrane</keyword>
<feature type="transmembrane region" description="Helical" evidence="7">
    <location>
        <begin position="212"/>
        <end position="233"/>
    </location>
</feature>
<feature type="domain" description="EamA" evidence="8">
    <location>
        <begin position="10"/>
        <end position="140"/>
    </location>
</feature>
<evidence type="ECO:0000313" key="10">
    <source>
        <dbReference type="Proteomes" id="UP000295515"/>
    </source>
</evidence>
<name>A0A4R3Z0P5_9FIRM</name>
<proteinExistence type="inferred from homology"/>
<dbReference type="AlphaFoldDB" id="A0A4R3Z0P5"/>
<feature type="domain" description="EamA" evidence="8">
    <location>
        <begin position="150"/>
        <end position="286"/>
    </location>
</feature>